<sequence>MEITHSTIPGTGTVHHGRTRHGEQVGVVAEESGRRTLLVYDADDPDTPAHRVVLESDEADLLAELLQSRSVADRLTEIERRLAELGLG</sequence>
<evidence type="ECO:0000313" key="4">
    <source>
        <dbReference type="Proteomes" id="UP000251891"/>
    </source>
</evidence>
<dbReference type="EMBL" id="QLYX01000018">
    <property type="protein sequence ID" value="RAY11484.1"/>
    <property type="molecule type" value="Genomic_DNA"/>
</dbReference>
<evidence type="ECO:0000256" key="1">
    <source>
        <dbReference type="SAM" id="MobiDB-lite"/>
    </source>
</evidence>
<feature type="domain" description="Potassium/proton antiporter subunit KhtT-like N-terminal" evidence="2">
    <location>
        <begin position="1"/>
        <end position="69"/>
    </location>
</feature>
<feature type="region of interest" description="Disordered" evidence="1">
    <location>
        <begin position="1"/>
        <end position="21"/>
    </location>
</feature>
<dbReference type="RefSeq" id="WP_111871391.1">
    <property type="nucleotide sequence ID" value="NZ_QLYX01000018.1"/>
</dbReference>
<gene>
    <name evidence="3" type="ORF">DPM19_29700</name>
</gene>
<accession>A0A365GXC4</accession>
<dbReference type="Proteomes" id="UP000251891">
    <property type="component" value="Unassembled WGS sequence"/>
</dbReference>
<keyword evidence="4" id="KW-1185">Reference proteome</keyword>
<dbReference type="AlphaFoldDB" id="A0A365GXC4"/>
<dbReference type="InterPro" id="IPR058776">
    <property type="entry name" value="KhtT-like_N"/>
</dbReference>
<evidence type="ECO:0000259" key="2">
    <source>
        <dbReference type="Pfam" id="PF25991"/>
    </source>
</evidence>
<feature type="compositionally biased region" description="Polar residues" evidence="1">
    <location>
        <begin position="1"/>
        <end position="10"/>
    </location>
</feature>
<organism evidence="3 4">
    <name type="scientific">Actinomadura craniellae</name>
    <dbReference type="NCBI Taxonomy" id="2231787"/>
    <lineage>
        <taxon>Bacteria</taxon>
        <taxon>Bacillati</taxon>
        <taxon>Actinomycetota</taxon>
        <taxon>Actinomycetes</taxon>
        <taxon>Streptosporangiales</taxon>
        <taxon>Thermomonosporaceae</taxon>
        <taxon>Actinomadura</taxon>
    </lineage>
</organism>
<dbReference type="OrthoDB" id="3540322at2"/>
<proteinExistence type="predicted"/>
<name>A0A365GXC4_9ACTN</name>
<dbReference type="Pfam" id="PF25991">
    <property type="entry name" value="KhtT_N"/>
    <property type="match status" value="1"/>
</dbReference>
<evidence type="ECO:0000313" key="3">
    <source>
        <dbReference type="EMBL" id="RAY11484.1"/>
    </source>
</evidence>
<protein>
    <recommendedName>
        <fullName evidence="2">Potassium/proton antiporter subunit KhtT-like N-terminal domain-containing protein</fullName>
    </recommendedName>
</protein>
<reference evidence="3 4" key="1">
    <citation type="submission" date="2018-06" db="EMBL/GenBank/DDBJ databases">
        <title>Actinomadura craniellae sp. nov. isolated from marine sponge Craniella sp.</title>
        <authorList>
            <person name="Li L."/>
            <person name="Xu Q.H."/>
            <person name="Lin H.W."/>
            <person name="Lu Y.H."/>
        </authorList>
    </citation>
    <scope>NUCLEOTIDE SEQUENCE [LARGE SCALE GENOMIC DNA]</scope>
    <source>
        <strain evidence="3 4">LHW63021</strain>
    </source>
</reference>
<comment type="caution">
    <text evidence="3">The sequence shown here is derived from an EMBL/GenBank/DDBJ whole genome shotgun (WGS) entry which is preliminary data.</text>
</comment>